<dbReference type="InterPro" id="IPR057207">
    <property type="entry name" value="FBXL15_LRR"/>
</dbReference>
<dbReference type="SUPFAM" id="SSF81383">
    <property type="entry name" value="F-box domain"/>
    <property type="match status" value="1"/>
</dbReference>
<proteinExistence type="predicted"/>
<dbReference type="Pfam" id="PF25372">
    <property type="entry name" value="DUF7885"/>
    <property type="match status" value="3"/>
</dbReference>
<dbReference type="InterPro" id="IPR036047">
    <property type="entry name" value="F-box-like_dom_sf"/>
</dbReference>
<dbReference type="Pfam" id="PF13516">
    <property type="entry name" value="LRR_6"/>
    <property type="match status" value="1"/>
</dbReference>
<gene>
    <name evidence="4" type="primary">FBXL14</name>
    <name evidence="4" type="ORF">TSPGSL018_5050</name>
</gene>
<sequence length="819" mass="87350">MLSAEDSMAEPMEIESPACGHTSSEAFGKLSFPSSPGMGRGSPEKTGADFSRLKPVVGLAAKGRQHLHMSVEVYAAFPRPYLEPMDPASPSCRIRLSEEALLQDRAGWRSLPETMMALVLQRLSPADTASVRLACADWYETAGAAISTLRPLRLEVGALRSRFRKLQALDLGQVAEQVTAPRLMEIGQGLRSLTTLNLGRHHRMIVSSVNDHALGALSGMPKLSTLNLAQCVHITDDGLCLVARGLTDLTSLNISGCVQVTDAGMGHLARLPRLRALEIPWCLKITDTGLKSLAPLRCTLSHLNLSGCQLVTEIGVSSLCCLTQLTNLTVLHLGYANPAVTDVTLGALRPLSKLESLSLSGLQLNATRVTDHGIACIAASFASLRHLNLMWLNVSDAGCAMLATLQGLQSLSLRGCHRITAVGVARLSTLTNLEALNLLNLPEFNVSDAALRSLVPLQRLTSLSLGDTHLGNNATDSGLAMLASFRRLRTLSLWWMHWGGQEAGLVAIPALTELRSLDLQGCINVRDASLSALSQLSSLRSLQLCRCTKITDAGLLALAPVTSLTNLNLCSCYRITDVGLQRVAQIRGMQVLNLDGCYEITDSGVAALAPLTALQVLNLSCCERVSGIGFLALRGCSQLTSLNLTCCSFLNDAGLASVSGFPSMTKLDLCQCVEISDAGLESLSKLTALTGLDLAFCPKITDGGLRSLVPLTALTTLKLNGCGAITDSGLFSIRPLTCLLTIHLDRCHRITDRGLHSLSELTGLTSLRLARCHQITNNGVQALSHLTRLSTLSLAYCTSITDMGIRTLSCLTALASLEL</sequence>
<dbReference type="GO" id="GO:0005930">
    <property type="term" value="C:axoneme"/>
    <property type="evidence" value="ECO:0007669"/>
    <property type="project" value="UniProtKB-SubCell"/>
</dbReference>
<organism evidence="4">
    <name type="scientific">Tetraselmis sp. GSL018</name>
    <dbReference type="NCBI Taxonomy" id="582737"/>
    <lineage>
        <taxon>Eukaryota</taxon>
        <taxon>Viridiplantae</taxon>
        <taxon>Chlorophyta</taxon>
        <taxon>core chlorophytes</taxon>
        <taxon>Chlorodendrophyceae</taxon>
        <taxon>Chlorodendrales</taxon>
        <taxon>Chlorodendraceae</taxon>
        <taxon>Tetraselmis</taxon>
    </lineage>
</organism>
<evidence type="ECO:0000256" key="1">
    <source>
        <dbReference type="ARBA" id="ARBA00004430"/>
    </source>
</evidence>
<accession>A0A061RAP6</accession>
<dbReference type="EMBL" id="GBEZ01016208">
    <property type="protein sequence ID" value="JAC70022.1"/>
    <property type="molecule type" value="Transcribed_RNA"/>
</dbReference>
<dbReference type="SUPFAM" id="SSF52047">
    <property type="entry name" value="RNI-like"/>
    <property type="match status" value="3"/>
</dbReference>
<evidence type="ECO:0000313" key="4">
    <source>
        <dbReference type="EMBL" id="JAC70022.1"/>
    </source>
</evidence>
<feature type="domain" description="F-box/LRR-repeat protein 15-like leucin rich repeat" evidence="3">
    <location>
        <begin position="248"/>
        <end position="336"/>
    </location>
</feature>
<evidence type="ECO:0000259" key="3">
    <source>
        <dbReference type="Pfam" id="PF25372"/>
    </source>
</evidence>
<evidence type="ECO:0000256" key="2">
    <source>
        <dbReference type="SAM" id="MobiDB-lite"/>
    </source>
</evidence>
<reference evidence="4" key="1">
    <citation type="submission" date="2014-05" db="EMBL/GenBank/DDBJ databases">
        <title>The transcriptome of the halophilic microalga Tetraselmis sp. GSL018 isolated from the Great Salt Lake, Utah.</title>
        <authorList>
            <person name="Jinkerson R.E."/>
            <person name="D'Adamo S."/>
            <person name="Posewitz M.C."/>
        </authorList>
    </citation>
    <scope>NUCLEOTIDE SEQUENCE</scope>
    <source>
        <strain evidence="4">GSL018</strain>
    </source>
</reference>
<feature type="region of interest" description="Disordered" evidence="2">
    <location>
        <begin position="25"/>
        <end position="47"/>
    </location>
</feature>
<feature type="domain" description="F-box/LRR-repeat protein 15-like leucin rich repeat" evidence="3">
    <location>
        <begin position="626"/>
        <end position="732"/>
    </location>
</feature>
<protein>
    <submittedName>
        <fullName evidence="4">F-box and leucine-rich repeat protein 14</fullName>
    </submittedName>
</protein>
<name>A0A061RAP6_9CHLO</name>
<dbReference type="PANTHER" id="PTHR13318">
    <property type="entry name" value="PARTNER OF PAIRED, ISOFORM B-RELATED"/>
    <property type="match status" value="1"/>
</dbReference>
<dbReference type="Gene3D" id="3.80.10.10">
    <property type="entry name" value="Ribonuclease Inhibitor"/>
    <property type="match status" value="6"/>
</dbReference>
<dbReference type="SMART" id="SM00367">
    <property type="entry name" value="LRR_CC"/>
    <property type="match status" value="19"/>
</dbReference>
<dbReference type="GO" id="GO:0031146">
    <property type="term" value="P:SCF-dependent proteasomal ubiquitin-dependent protein catabolic process"/>
    <property type="evidence" value="ECO:0007669"/>
    <property type="project" value="TreeGrafter"/>
</dbReference>
<dbReference type="GO" id="GO:0019005">
    <property type="term" value="C:SCF ubiquitin ligase complex"/>
    <property type="evidence" value="ECO:0007669"/>
    <property type="project" value="TreeGrafter"/>
</dbReference>
<dbReference type="InterPro" id="IPR032675">
    <property type="entry name" value="LRR_dom_sf"/>
</dbReference>
<dbReference type="InterPro" id="IPR001611">
    <property type="entry name" value="Leu-rich_rpt"/>
</dbReference>
<dbReference type="InterPro" id="IPR006553">
    <property type="entry name" value="Leu-rich_rpt_Cys-con_subtyp"/>
</dbReference>
<comment type="subcellular location">
    <subcellularLocation>
        <location evidence="1">Cytoplasm</location>
        <location evidence="1">Cytoskeleton</location>
        <location evidence="1">Cilium axoneme</location>
    </subcellularLocation>
</comment>
<dbReference type="AlphaFoldDB" id="A0A061RAP6"/>
<feature type="region of interest" description="Disordered" evidence="2">
    <location>
        <begin position="1"/>
        <end position="20"/>
    </location>
</feature>
<feature type="domain" description="F-box/LRR-repeat protein 15-like leucin rich repeat" evidence="3">
    <location>
        <begin position="511"/>
        <end position="583"/>
    </location>
</feature>